<feature type="region of interest" description="Disordered" evidence="1">
    <location>
        <begin position="183"/>
        <end position="207"/>
    </location>
</feature>
<evidence type="ECO:0000256" key="1">
    <source>
        <dbReference type="SAM" id="MobiDB-lite"/>
    </source>
</evidence>
<name>A0A369JLR6_HYPMA</name>
<dbReference type="EMBL" id="LUEZ02000058">
    <property type="protein sequence ID" value="RDB20643.1"/>
    <property type="molecule type" value="Genomic_DNA"/>
</dbReference>
<dbReference type="Proteomes" id="UP000076154">
    <property type="component" value="Unassembled WGS sequence"/>
</dbReference>
<evidence type="ECO:0000313" key="2">
    <source>
        <dbReference type="EMBL" id="RDB20643.1"/>
    </source>
</evidence>
<proteinExistence type="predicted"/>
<dbReference type="AlphaFoldDB" id="A0A369JLR6"/>
<protein>
    <submittedName>
        <fullName evidence="2">Uncharacterized protein</fullName>
    </submittedName>
</protein>
<dbReference type="InParanoid" id="A0A369JLR6"/>
<accession>A0A369JLR6</accession>
<dbReference type="OrthoDB" id="2996389at2759"/>
<evidence type="ECO:0000313" key="3">
    <source>
        <dbReference type="Proteomes" id="UP000076154"/>
    </source>
</evidence>
<comment type="caution">
    <text evidence="2">The sequence shown here is derived from an EMBL/GenBank/DDBJ whole genome shotgun (WGS) entry which is preliminary data.</text>
</comment>
<sequence>MLLDDNPRFYIKAIPFHDKHNNIIVELPGEVDAKPILGAHYHSRFLLPPYKSFMAGVSYIYEYNYKRHGDPSKKDWSIIFPPHQVQYEHDLFKSPYPSPSPAPHPRYISYAVGLPPHLTLKDEGALEQRSTRNATSLVDGHPTETFAAVHSDDGKKLEMLTNLSHHSYKPPFKPYSLLKAQPTHAQNTKIDDKNGKKARSMVKKEDSYDEALQTERVLRNSDSGRGEQNDINSNSVDHAYSYIAPVKGEDPMIEVPVKTEASNGPYREAYEPSEDLMAAFKTLPHHYNLSLVAQPGEETKSNRLVKQEPSHSFTPPHITDTKDIYRPSTDLLAAFASLPHDLFYPEAKIEAPTNRFVKQEGNVYLQVKEEVIDGETLQLGMHSHR</sequence>
<gene>
    <name evidence="2" type="ORF">Hypma_012286</name>
</gene>
<keyword evidence="3" id="KW-1185">Reference proteome</keyword>
<organism evidence="2 3">
    <name type="scientific">Hypsizygus marmoreus</name>
    <name type="common">White beech mushroom</name>
    <name type="synonym">Agaricus marmoreus</name>
    <dbReference type="NCBI Taxonomy" id="39966"/>
    <lineage>
        <taxon>Eukaryota</taxon>
        <taxon>Fungi</taxon>
        <taxon>Dikarya</taxon>
        <taxon>Basidiomycota</taxon>
        <taxon>Agaricomycotina</taxon>
        <taxon>Agaricomycetes</taxon>
        <taxon>Agaricomycetidae</taxon>
        <taxon>Agaricales</taxon>
        <taxon>Tricholomatineae</taxon>
        <taxon>Lyophyllaceae</taxon>
        <taxon>Hypsizygus</taxon>
    </lineage>
</organism>
<reference evidence="2" key="1">
    <citation type="submission" date="2018-04" db="EMBL/GenBank/DDBJ databases">
        <title>Whole genome sequencing of Hypsizygus marmoreus.</title>
        <authorList>
            <person name="Choi I.-G."/>
            <person name="Min B."/>
            <person name="Kim J.-G."/>
            <person name="Kim S."/>
            <person name="Oh Y.-L."/>
            <person name="Kong W.-S."/>
            <person name="Park H."/>
            <person name="Jeong J."/>
            <person name="Song E.-S."/>
        </authorList>
    </citation>
    <scope>NUCLEOTIDE SEQUENCE [LARGE SCALE GENOMIC DNA]</scope>
    <source>
        <strain evidence="2">51987-8</strain>
    </source>
</reference>